<reference evidence="2" key="1">
    <citation type="submission" date="2011-07" db="EMBL/GenBank/DDBJ databases">
        <authorList>
            <consortium name="Caenorhabditis brenneri Sequencing and Analysis Consortium"/>
            <person name="Wilson R.K."/>
        </authorList>
    </citation>
    <scope>NUCLEOTIDE SEQUENCE [LARGE SCALE GENOMIC DNA]</scope>
    <source>
        <strain evidence="2">PB2801</strain>
    </source>
</reference>
<organism evidence="2">
    <name type="scientific">Caenorhabditis brenneri</name>
    <name type="common">Nematode worm</name>
    <dbReference type="NCBI Taxonomy" id="135651"/>
    <lineage>
        <taxon>Eukaryota</taxon>
        <taxon>Metazoa</taxon>
        <taxon>Ecdysozoa</taxon>
        <taxon>Nematoda</taxon>
        <taxon>Chromadorea</taxon>
        <taxon>Rhabditida</taxon>
        <taxon>Rhabditina</taxon>
        <taxon>Rhabditomorpha</taxon>
        <taxon>Rhabditoidea</taxon>
        <taxon>Rhabditidae</taxon>
        <taxon>Peloderinae</taxon>
        <taxon>Caenorhabditis</taxon>
    </lineage>
</organism>
<name>G0N3H9_CAEBE</name>
<gene>
    <name evidence="1" type="ORF">CAEBREN_07246</name>
</gene>
<dbReference type="Proteomes" id="UP000008068">
    <property type="component" value="Unassembled WGS sequence"/>
</dbReference>
<sequence>MSSLVTCDPELFLEFQRDFQPDVRRRWMYTYFTHAKIPLFVIKNIIEVPTHPLEIGMIMRHLCNRQSLNEFYSDRLECLHLNLLLHKHILRHQWTLGNHLELTESFFPDGRCRFGMCPYFYAGSYCQCWPQVEVITI</sequence>
<accession>G0N3H9</accession>
<evidence type="ECO:0000313" key="2">
    <source>
        <dbReference type="Proteomes" id="UP000008068"/>
    </source>
</evidence>
<dbReference type="HOGENOM" id="CLU_1950687_0_0_1"/>
<dbReference type="EMBL" id="GL379834">
    <property type="protein sequence ID" value="EGT51546.1"/>
    <property type="molecule type" value="Genomic_DNA"/>
</dbReference>
<evidence type="ECO:0000313" key="1">
    <source>
        <dbReference type="EMBL" id="EGT51546.1"/>
    </source>
</evidence>
<proteinExistence type="predicted"/>
<dbReference type="AlphaFoldDB" id="G0N3H9"/>
<protein>
    <submittedName>
        <fullName evidence="1">Uncharacterized protein</fullName>
    </submittedName>
</protein>
<dbReference type="InParanoid" id="G0N3H9"/>
<keyword evidence="2" id="KW-1185">Reference proteome</keyword>